<dbReference type="HOGENOM" id="CLU_027128_7_0_5"/>
<feature type="domain" description="Leucine-binding protein" evidence="4">
    <location>
        <begin position="29"/>
        <end position="377"/>
    </location>
</feature>
<evidence type="ECO:0000259" key="4">
    <source>
        <dbReference type="Pfam" id="PF13458"/>
    </source>
</evidence>
<dbReference type="SUPFAM" id="SSF53822">
    <property type="entry name" value="Periplasmic binding protein-like I"/>
    <property type="match status" value="1"/>
</dbReference>
<reference evidence="5 6" key="1">
    <citation type="journal article" date="2010" name="J. Bacteriol.">
        <title>Genome sequences of Oceanicola granulosus HTCC2516(T) and Oceanicola batsensis HTCC2597(TDelta).</title>
        <authorList>
            <person name="Thrash J.C."/>
            <person name="Cho J.C."/>
            <person name="Vergin K.L."/>
            <person name="Giovannoni S.J."/>
        </authorList>
    </citation>
    <scope>NUCLEOTIDE SEQUENCE [LARGE SCALE GENOMIC DNA]</scope>
    <source>
        <strain evidence="6">ATCC BAA-863 / DSM 15984 / KCTC 12145 / HTCC2597</strain>
    </source>
</reference>
<evidence type="ECO:0000256" key="2">
    <source>
        <dbReference type="ARBA" id="ARBA00022729"/>
    </source>
</evidence>
<keyword evidence="2 3" id="KW-0732">Signal</keyword>
<sequence length="387" mass="41039">MKYLKSLAAAATLAASPLLAQTPGVTDDEIRIGGAHDLSGIFAPFSVPAVAAAKAHFDEINANGGIHGRKITYIVEDHGYQVPRAAQAANKLINRDGVFAMLLNLGTPHNLAMFQLMGPQGVPNISPITAARQMVEPFEPWKFAGTSSYYDAVKAAIAYMQENEGTEKVCLMILPTDFGKEIEAAVHDLAEAGSIELGAEIGHKPDESDFTGALGRVRESGCDTVGMALGISQMINAIATARKLGMEDLKFMLSSAGFHTVVAKGLAQQGVMDGVYSAAGWQDLEARLGEPEVAEWVAQFKEATGEDYPGTGALLGRSGAGILTAALEAAGPDLTRESFIAAMETLDYEDKIAGNHVDFSAEDHEGADEIFVNRIENGSWVLVQTIE</sequence>
<dbReference type="RefSeq" id="WP_009807410.1">
    <property type="nucleotide sequence ID" value="NZ_CH724131.1"/>
</dbReference>
<gene>
    <name evidence="5" type="ORF">OB2597_16005</name>
</gene>
<evidence type="ECO:0000256" key="1">
    <source>
        <dbReference type="ARBA" id="ARBA00010062"/>
    </source>
</evidence>
<accession>A3TZ83</accession>
<dbReference type="CDD" id="cd06343">
    <property type="entry name" value="PBP1_ABC_ligand_binding-like"/>
    <property type="match status" value="1"/>
</dbReference>
<dbReference type="PANTHER" id="PTHR47235">
    <property type="entry name" value="BLR6548 PROTEIN"/>
    <property type="match status" value="1"/>
</dbReference>
<dbReference type="STRING" id="252305.OB2597_16005"/>
<organism evidence="5 6">
    <name type="scientific">Pseudooceanicola batsensis (strain ATCC BAA-863 / DSM 15984 / KCTC 12145 / HTCC2597)</name>
    <name type="common">Oceanicola batsensis</name>
    <dbReference type="NCBI Taxonomy" id="252305"/>
    <lineage>
        <taxon>Bacteria</taxon>
        <taxon>Pseudomonadati</taxon>
        <taxon>Pseudomonadota</taxon>
        <taxon>Alphaproteobacteria</taxon>
        <taxon>Rhodobacterales</taxon>
        <taxon>Paracoccaceae</taxon>
        <taxon>Pseudooceanicola</taxon>
    </lineage>
</organism>
<dbReference type="EMBL" id="AAMO01000006">
    <property type="protein sequence ID" value="EAQ02901.1"/>
    <property type="molecule type" value="Genomic_DNA"/>
</dbReference>
<dbReference type="Gene3D" id="3.40.50.2300">
    <property type="match status" value="2"/>
</dbReference>
<dbReference type="AlphaFoldDB" id="A3TZ83"/>
<dbReference type="Pfam" id="PF13458">
    <property type="entry name" value="Peripla_BP_6"/>
    <property type="match status" value="1"/>
</dbReference>
<feature type="chain" id="PRO_5002658861" evidence="3">
    <location>
        <begin position="21"/>
        <end position="387"/>
    </location>
</feature>
<dbReference type="InterPro" id="IPR028082">
    <property type="entry name" value="Peripla_BP_I"/>
</dbReference>
<dbReference type="eggNOG" id="COG0683">
    <property type="taxonomic scope" value="Bacteria"/>
</dbReference>
<keyword evidence="6" id="KW-1185">Reference proteome</keyword>
<evidence type="ECO:0000256" key="3">
    <source>
        <dbReference type="SAM" id="SignalP"/>
    </source>
</evidence>
<comment type="caution">
    <text evidence="5">The sequence shown here is derived from an EMBL/GenBank/DDBJ whole genome shotgun (WGS) entry which is preliminary data.</text>
</comment>
<proteinExistence type="inferred from homology"/>
<evidence type="ECO:0000313" key="5">
    <source>
        <dbReference type="EMBL" id="EAQ02901.1"/>
    </source>
</evidence>
<name>A3TZ83_PSEBH</name>
<dbReference type="InterPro" id="IPR028081">
    <property type="entry name" value="Leu-bd"/>
</dbReference>
<protein>
    <submittedName>
        <fullName evidence="5">Branched-chain amino acid ABC transporter, periplasmic substrate-binding protein</fullName>
    </submittedName>
</protein>
<feature type="signal peptide" evidence="3">
    <location>
        <begin position="1"/>
        <end position="20"/>
    </location>
</feature>
<dbReference type="PANTHER" id="PTHR47235:SF1">
    <property type="entry name" value="BLR6548 PROTEIN"/>
    <property type="match status" value="1"/>
</dbReference>
<comment type="similarity">
    <text evidence="1">Belongs to the leucine-binding protein family.</text>
</comment>
<dbReference type="Proteomes" id="UP000004318">
    <property type="component" value="Unassembled WGS sequence"/>
</dbReference>
<dbReference type="OrthoDB" id="9147078at2"/>
<evidence type="ECO:0000313" key="6">
    <source>
        <dbReference type="Proteomes" id="UP000004318"/>
    </source>
</evidence>